<evidence type="ECO:0000313" key="9">
    <source>
        <dbReference type="Proteomes" id="UP000051020"/>
    </source>
</evidence>
<dbReference type="InterPro" id="IPR003439">
    <property type="entry name" value="ABC_transporter-like_ATP-bd"/>
</dbReference>
<dbReference type="Gene3D" id="3.40.50.300">
    <property type="entry name" value="P-loop containing nucleotide triphosphate hydrolases"/>
    <property type="match status" value="1"/>
</dbReference>
<dbReference type="PANTHER" id="PTHR43875:SF15">
    <property type="entry name" value="TREHALOSE IMPORT ATP-BINDING PROTEIN SUGC"/>
    <property type="match status" value="1"/>
</dbReference>
<dbReference type="PROSITE" id="PS50893">
    <property type="entry name" value="ABC_TRANSPORTER_2"/>
    <property type="match status" value="1"/>
</dbReference>
<dbReference type="InterPro" id="IPR047641">
    <property type="entry name" value="ABC_transpr_MalK/UgpC-like"/>
</dbReference>
<dbReference type="InterPro" id="IPR003593">
    <property type="entry name" value="AAA+_ATPase"/>
</dbReference>
<keyword evidence="3" id="KW-0547">Nucleotide-binding</keyword>
<proteinExistence type="predicted"/>
<dbReference type="InterPro" id="IPR027417">
    <property type="entry name" value="P-loop_NTPase"/>
</dbReference>
<evidence type="ECO:0000256" key="5">
    <source>
        <dbReference type="ARBA" id="ARBA00022967"/>
    </source>
</evidence>
<evidence type="ECO:0000256" key="1">
    <source>
        <dbReference type="ARBA" id="ARBA00022448"/>
    </source>
</evidence>
<evidence type="ECO:0000256" key="4">
    <source>
        <dbReference type="ARBA" id="ARBA00022840"/>
    </source>
</evidence>
<dbReference type="InterPro" id="IPR012340">
    <property type="entry name" value="NA-bd_OB-fold"/>
</dbReference>
<evidence type="ECO:0000256" key="2">
    <source>
        <dbReference type="ARBA" id="ARBA00022475"/>
    </source>
</evidence>
<protein>
    <submittedName>
        <fullName evidence="8">Sugar abc transporter, atp-binding protein</fullName>
    </submittedName>
</protein>
<evidence type="ECO:0000313" key="8">
    <source>
        <dbReference type="EMBL" id="KRK22817.1"/>
    </source>
</evidence>
<keyword evidence="5" id="KW-1278">Translocase</keyword>
<dbReference type="EMBL" id="AZCU01000020">
    <property type="protein sequence ID" value="KRK22817.1"/>
    <property type="molecule type" value="Genomic_DNA"/>
</dbReference>
<dbReference type="SUPFAM" id="SSF50331">
    <property type="entry name" value="MOP-like"/>
    <property type="match status" value="1"/>
</dbReference>
<comment type="caution">
    <text evidence="8">The sequence shown here is derived from an EMBL/GenBank/DDBJ whole genome shotgun (WGS) entry which is preliminary data.</text>
</comment>
<sequence length="369" mass="40701">MGIELQSVTKAYDKNEQPVLHDVNAEIQDGELFVIVGPSGCGKSTLLRMIAGIIPITSGRLLINNQVMNAVPPKDRQLSMVFQSYALYPFLTVADNVAFGLRARKMPAEEIEQRVNDALNMVNLTAFRDRKPRELSGGQRQRVALARTIASDSKICLMDEPLSNLDAQLRVRMRAEIRELQRKLGLTLIYVPHDQTEAMTMADHVMVLNDHHVQQIDTPLDIYNHPANHFVAQFFGTPQINLLTATTMSSKATRELQVAEGFQVTLERPITVGTYTVGIRPNQLVATPVDANEGNATVVNVEALGETTIIEAMADNGKALRIVQAGQVQLPLDQRIAVTVSGKVFIFDEHEQLIAEEGGATSDQFVSVH</sequence>
<dbReference type="SUPFAM" id="SSF52540">
    <property type="entry name" value="P-loop containing nucleoside triphosphate hydrolases"/>
    <property type="match status" value="1"/>
</dbReference>
<dbReference type="GeneID" id="49393585"/>
<keyword evidence="1" id="KW-0813">Transport</keyword>
<keyword evidence="6" id="KW-0472">Membrane</keyword>
<evidence type="ECO:0000256" key="6">
    <source>
        <dbReference type="ARBA" id="ARBA00023136"/>
    </source>
</evidence>
<keyword evidence="2" id="KW-1003">Cell membrane</keyword>
<dbReference type="PANTHER" id="PTHR43875">
    <property type="entry name" value="MALTODEXTRIN IMPORT ATP-BINDING PROTEIN MSMX"/>
    <property type="match status" value="1"/>
</dbReference>
<dbReference type="GO" id="GO:0055052">
    <property type="term" value="C:ATP-binding cassette (ABC) transporter complex, substrate-binding subunit-containing"/>
    <property type="evidence" value="ECO:0007669"/>
    <property type="project" value="TreeGrafter"/>
</dbReference>
<dbReference type="AlphaFoldDB" id="A0A837R8P2"/>
<reference evidence="8 9" key="1">
    <citation type="journal article" date="2015" name="Genome Announc.">
        <title>Expanding the biotechnology potential of lactobacilli through comparative genomics of 213 strains and associated genera.</title>
        <authorList>
            <person name="Sun Z."/>
            <person name="Harris H.M."/>
            <person name="McCann A."/>
            <person name="Guo C."/>
            <person name="Argimon S."/>
            <person name="Zhang W."/>
            <person name="Yang X."/>
            <person name="Jeffery I.B."/>
            <person name="Cooney J.C."/>
            <person name="Kagawa T.F."/>
            <person name="Liu W."/>
            <person name="Song Y."/>
            <person name="Salvetti E."/>
            <person name="Wrobel A."/>
            <person name="Rasinkangas P."/>
            <person name="Parkhill J."/>
            <person name="Rea M.C."/>
            <person name="O'Sullivan O."/>
            <person name="Ritari J."/>
            <person name="Douillard F.P."/>
            <person name="Paul Ross R."/>
            <person name="Yang R."/>
            <person name="Briner A.E."/>
            <person name="Felis G.E."/>
            <person name="de Vos W.M."/>
            <person name="Barrangou R."/>
            <person name="Klaenhammer T.R."/>
            <person name="Caufield P.W."/>
            <person name="Cui Y."/>
            <person name="Zhang H."/>
            <person name="O'Toole P.W."/>
        </authorList>
    </citation>
    <scope>NUCLEOTIDE SEQUENCE [LARGE SCALE GENOMIC DNA]</scope>
    <source>
        <strain evidence="8 9">DSM 20314</strain>
    </source>
</reference>
<dbReference type="GO" id="GO:0140359">
    <property type="term" value="F:ABC-type transporter activity"/>
    <property type="evidence" value="ECO:0007669"/>
    <property type="project" value="UniProtKB-ARBA"/>
</dbReference>
<dbReference type="GO" id="GO:0005524">
    <property type="term" value="F:ATP binding"/>
    <property type="evidence" value="ECO:0007669"/>
    <property type="project" value="UniProtKB-KW"/>
</dbReference>
<dbReference type="Proteomes" id="UP000051020">
    <property type="component" value="Unassembled WGS sequence"/>
</dbReference>
<dbReference type="PROSITE" id="PS00211">
    <property type="entry name" value="ABC_TRANSPORTER_1"/>
    <property type="match status" value="1"/>
</dbReference>
<dbReference type="FunFam" id="3.40.50.300:FF:000042">
    <property type="entry name" value="Maltose/maltodextrin ABC transporter, ATP-binding protein"/>
    <property type="match status" value="1"/>
</dbReference>
<keyword evidence="4 8" id="KW-0067">ATP-binding</keyword>
<dbReference type="RefSeq" id="WP_056953037.1">
    <property type="nucleotide sequence ID" value="NZ_AZCU01000020.1"/>
</dbReference>
<organism evidence="8 9">
    <name type="scientific">Lactiplantibacillus pentosus DSM 20314</name>
    <dbReference type="NCBI Taxonomy" id="1423791"/>
    <lineage>
        <taxon>Bacteria</taxon>
        <taxon>Bacillati</taxon>
        <taxon>Bacillota</taxon>
        <taxon>Bacilli</taxon>
        <taxon>Lactobacillales</taxon>
        <taxon>Lactobacillaceae</taxon>
        <taxon>Lactiplantibacillus</taxon>
    </lineage>
</organism>
<dbReference type="GO" id="GO:0016887">
    <property type="term" value="F:ATP hydrolysis activity"/>
    <property type="evidence" value="ECO:0007669"/>
    <property type="project" value="InterPro"/>
</dbReference>
<accession>A0A837R8P2</accession>
<dbReference type="Pfam" id="PF00005">
    <property type="entry name" value="ABC_tran"/>
    <property type="match status" value="1"/>
</dbReference>
<name>A0A837R8P2_LACPE</name>
<dbReference type="Gene3D" id="2.40.50.100">
    <property type="match status" value="1"/>
</dbReference>
<feature type="domain" description="ABC transporter" evidence="7">
    <location>
        <begin position="3"/>
        <end position="235"/>
    </location>
</feature>
<dbReference type="Gene3D" id="2.40.50.140">
    <property type="entry name" value="Nucleic acid-binding proteins"/>
    <property type="match status" value="1"/>
</dbReference>
<evidence type="ECO:0000256" key="3">
    <source>
        <dbReference type="ARBA" id="ARBA00022741"/>
    </source>
</evidence>
<evidence type="ECO:0000259" key="7">
    <source>
        <dbReference type="PROSITE" id="PS50893"/>
    </source>
</evidence>
<gene>
    <name evidence="8" type="ORF">FD24_GL001685</name>
</gene>
<dbReference type="SMART" id="SM00382">
    <property type="entry name" value="AAA"/>
    <property type="match status" value="1"/>
</dbReference>
<dbReference type="InterPro" id="IPR017871">
    <property type="entry name" value="ABC_transporter-like_CS"/>
</dbReference>
<dbReference type="InterPro" id="IPR008995">
    <property type="entry name" value="Mo/tungstate-bd_C_term_dom"/>
</dbReference>